<dbReference type="PANTHER" id="PTHR30468">
    <property type="entry name" value="ALPHA-KETOGLUTARATE-DEPENDENT SULFONATE DIOXYGENASE"/>
    <property type="match status" value="1"/>
</dbReference>
<dbReference type="GO" id="GO:0016706">
    <property type="term" value="F:2-oxoglutarate-dependent dioxygenase activity"/>
    <property type="evidence" value="ECO:0007669"/>
    <property type="project" value="TreeGrafter"/>
</dbReference>
<comment type="cofactor">
    <cofactor evidence="1">
        <name>Fe(2+)</name>
        <dbReference type="ChEBI" id="CHEBI:29033"/>
    </cofactor>
</comment>
<keyword evidence="6" id="KW-0408">Iron</keyword>
<protein>
    <submittedName>
        <fullName evidence="8">TfdA family Taurine catabolism dioxygenase TauD</fullName>
    </submittedName>
</protein>
<evidence type="ECO:0000256" key="1">
    <source>
        <dbReference type="ARBA" id="ARBA00001954"/>
    </source>
</evidence>
<evidence type="ECO:0000259" key="7">
    <source>
        <dbReference type="Pfam" id="PF02668"/>
    </source>
</evidence>
<dbReference type="OrthoDB" id="10257314at2759"/>
<sequence length="409" mass="46335">MTTTTATANATLSTIALADNVQQLRLNEEKSSSNSSELSRAIYNGYNDTTEQNQDEKYTEFDLDGRGTKRFALPEGYRFSDVLPSYPAIHDQTLGDIEFNDRGLLADPSFSNLLRDVTKIEHLSRDVGTVLHGLRLNRLNEAQRDELARLIAERGVVYFPDQKEMTNDEFQQLGRYYGKTHVHGANARPNDPSKSDFHVVYSDRYTAFDIEDNRTDLERFHSDVSYEKQPLATTFFRGLTVPKYGGDTVFVSGYAAYEALSDPLKLYLEGLTAVHSGVQQANAKKELGLNLRREGIETAHPIVRTHPVTGWKALYVNPGFTRYIVGIPRAESDAILNYLFQLLSTLSASTIRVRWSPYGVAAWDNRIILAHSATYDHYPQTRHFIRIGVHGEKPFYDPNSKERAKELQK</sequence>
<comment type="similarity">
    <text evidence="2">Belongs to the TfdA dioxygenase family.</text>
</comment>
<dbReference type="Pfam" id="PF02668">
    <property type="entry name" value="TauD"/>
    <property type="match status" value="1"/>
</dbReference>
<dbReference type="GO" id="GO:0046872">
    <property type="term" value="F:metal ion binding"/>
    <property type="evidence" value="ECO:0007669"/>
    <property type="project" value="UniProtKB-KW"/>
</dbReference>
<dbReference type="InterPro" id="IPR051323">
    <property type="entry name" value="AtsK-like"/>
</dbReference>
<dbReference type="PANTHER" id="PTHR30468:SF31">
    <property type="entry name" value="ALPHA-KETOGLUTARATE-DEPENDENT SULFONATE DIOXYGENASE-RELATED"/>
    <property type="match status" value="1"/>
</dbReference>
<organism evidence="8 9">
    <name type="scientific">Schizosaccharomyces cryophilus (strain OY26 / ATCC MYA-4695 / CBS 11777 / NBRC 106824 / NRRL Y48691)</name>
    <name type="common">Fission yeast</name>
    <dbReference type="NCBI Taxonomy" id="653667"/>
    <lineage>
        <taxon>Eukaryota</taxon>
        <taxon>Fungi</taxon>
        <taxon>Dikarya</taxon>
        <taxon>Ascomycota</taxon>
        <taxon>Taphrinomycotina</taxon>
        <taxon>Schizosaccharomycetes</taxon>
        <taxon>Schizosaccharomycetales</taxon>
        <taxon>Schizosaccharomycetaceae</taxon>
        <taxon>Schizosaccharomyces</taxon>
    </lineage>
</organism>
<keyword evidence="3" id="KW-0479">Metal-binding</keyword>
<keyword evidence="4 8" id="KW-0223">Dioxygenase</keyword>
<dbReference type="GeneID" id="25035951"/>
<accession>S9VX84</accession>
<reference evidence="8 9" key="1">
    <citation type="journal article" date="2011" name="Science">
        <title>Comparative functional genomics of the fission yeasts.</title>
        <authorList>
            <person name="Rhind N."/>
            <person name="Chen Z."/>
            <person name="Yassour M."/>
            <person name="Thompson D.A."/>
            <person name="Haas B.J."/>
            <person name="Habib N."/>
            <person name="Wapinski I."/>
            <person name="Roy S."/>
            <person name="Lin M.F."/>
            <person name="Heiman D.I."/>
            <person name="Young S.K."/>
            <person name="Furuya K."/>
            <person name="Guo Y."/>
            <person name="Pidoux A."/>
            <person name="Chen H.M."/>
            <person name="Robbertse B."/>
            <person name="Goldberg J.M."/>
            <person name="Aoki K."/>
            <person name="Bayne E.H."/>
            <person name="Berlin A.M."/>
            <person name="Desjardins C.A."/>
            <person name="Dobbs E."/>
            <person name="Dukaj L."/>
            <person name="Fan L."/>
            <person name="FitzGerald M.G."/>
            <person name="French C."/>
            <person name="Gujja S."/>
            <person name="Hansen K."/>
            <person name="Keifenheim D."/>
            <person name="Levin J.Z."/>
            <person name="Mosher R.A."/>
            <person name="Mueller C.A."/>
            <person name="Pfiffner J."/>
            <person name="Priest M."/>
            <person name="Russ C."/>
            <person name="Smialowska A."/>
            <person name="Swoboda P."/>
            <person name="Sykes S.M."/>
            <person name="Vaughn M."/>
            <person name="Vengrova S."/>
            <person name="Yoder R."/>
            <person name="Zeng Q."/>
            <person name="Allshire R."/>
            <person name="Baulcombe D."/>
            <person name="Birren B.W."/>
            <person name="Brown W."/>
            <person name="Ekwall K."/>
            <person name="Kellis M."/>
            <person name="Leatherwood J."/>
            <person name="Levin H."/>
            <person name="Margalit H."/>
            <person name="Martienssen R."/>
            <person name="Nieduszynski C.A."/>
            <person name="Spatafora J.W."/>
            <person name="Friedman N."/>
            <person name="Dalgaard J.Z."/>
            <person name="Baumann P."/>
            <person name="Niki H."/>
            <person name="Regev A."/>
            <person name="Nusbaum C."/>
        </authorList>
    </citation>
    <scope>NUCLEOTIDE SEQUENCE [LARGE SCALE GENOMIC DNA]</scope>
    <source>
        <strain evidence="9">OY26 / ATCC MYA-4695 / CBS 11777 / NBRC 106824 / NRRL Y48691</strain>
    </source>
</reference>
<evidence type="ECO:0000313" key="8">
    <source>
        <dbReference type="EMBL" id="EPY52288.1"/>
    </source>
</evidence>
<proteinExistence type="inferred from homology"/>
<name>S9VX84_SCHCR</name>
<keyword evidence="5" id="KW-0560">Oxidoreductase</keyword>
<dbReference type="Gene3D" id="3.60.130.10">
    <property type="entry name" value="Clavaminate synthase-like"/>
    <property type="match status" value="1"/>
</dbReference>
<dbReference type="EMBL" id="KE546989">
    <property type="protein sequence ID" value="EPY52288.1"/>
    <property type="molecule type" value="Genomic_DNA"/>
</dbReference>
<dbReference type="GO" id="GO:0005737">
    <property type="term" value="C:cytoplasm"/>
    <property type="evidence" value="ECO:0007669"/>
    <property type="project" value="TreeGrafter"/>
</dbReference>
<evidence type="ECO:0000256" key="3">
    <source>
        <dbReference type="ARBA" id="ARBA00022723"/>
    </source>
</evidence>
<keyword evidence="9" id="KW-1185">Reference proteome</keyword>
<dbReference type="HOGENOM" id="CLU_036005_0_1_1"/>
<evidence type="ECO:0000256" key="2">
    <source>
        <dbReference type="ARBA" id="ARBA00005896"/>
    </source>
</evidence>
<feature type="domain" description="TauD/TfdA-like" evidence="7">
    <location>
        <begin position="120"/>
        <end position="386"/>
    </location>
</feature>
<dbReference type="eggNOG" id="ENOG502QT05">
    <property type="taxonomic scope" value="Eukaryota"/>
</dbReference>
<evidence type="ECO:0000313" key="9">
    <source>
        <dbReference type="Proteomes" id="UP000015464"/>
    </source>
</evidence>
<dbReference type="RefSeq" id="XP_013022180.1">
    <property type="nucleotide sequence ID" value="XM_013166726.1"/>
</dbReference>
<gene>
    <name evidence="8" type="ORF">SPOG_01623</name>
</gene>
<evidence type="ECO:0000256" key="5">
    <source>
        <dbReference type="ARBA" id="ARBA00023002"/>
    </source>
</evidence>
<dbReference type="InterPro" id="IPR003819">
    <property type="entry name" value="TauD/TfdA-like"/>
</dbReference>
<dbReference type="OMA" id="AWDNRII"/>
<evidence type="ECO:0000256" key="6">
    <source>
        <dbReference type="ARBA" id="ARBA00023004"/>
    </source>
</evidence>
<dbReference type="AlphaFoldDB" id="S9VX84"/>
<dbReference type="SUPFAM" id="SSF51197">
    <property type="entry name" value="Clavaminate synthase-like"/>
    <property type="match status" value="1"/>
</dbReference>
<dbReference type="InterPro" id="IPR042098">
    <property type="entry name" value="TauD-like_sf"/>
</dbReference>
<dbReference type="FunFam" id="3.60.130.10:FF:000003">
    <property type="entry name" value="Alpha-ketoglutarate-dependent taurine dioxygenase"/>
    <property type="match status" value="1"/>
</dbReference>
<dbReference type="STRING" id="653667.S9VX84"/>
<dbReference type="Proteomes" id="UP000015464">
    <property type="component" value="Unassembled WGS sequence"/>
</dbReference>
<evidence type="ECO:0000256" key="4">
    <source>
        <dbReference type="ARBA" id="ARBA00022964"/>
    </source>
</evidence>